<evidence type="ECO:0000256" key="1">
    <source>
        <dbReference type="SAM" id="Phobius"/>
    </source>
</evidence>
<sequence length="73" mass="8021">VRRNQWCAASARANVTAQPAAIMIISAKIMYFILTSAKKRLIKSKYTPKTAIMKARNAETASTEHNNAAAGWI</sequence>
<reference evidence="2" key="1">
    <citation type="journal article" date="2014" name="Front. Microbiol.">
        <title>High frequency of phylogenetically diverse reductive dehalogenase-homologous genes in deep subseafloor sedimentary metagenomes.</title>
        <authorList>
            <person name="Kawai M."/>
            <person name="Futagami T."/>
            <person name="Toyoda A."/>
            <person name="Takaki Y."/>
            <person name="Nishi S."/>
            <person name="Hori S."/>
            <person name="Arai W."/>
            <person name="Tsubouchi T."/>
            <person name="Morono Y."/>
            <person name="Uchiyama I."/>
            <person name="Ito T."/>
            <person name="Fujiyama A."/>
            <person name="Inagaki F."/>
            <person name="Takami H."/>
        </authorList>
    </citation>
    <scope>NUCLEOTIDE SEQUENCE</scope>
    <source>
        <strain evidence="2">Expedition CK06-06</strain>
    </source>
</reference>
<accession>X1GIV8</accession>
<feature type="transmembrane region" description="Helical" evidence="1">
    <location>
        <begin position="20"/>
        <end position="37"/>
    </location>
</feature>
<evidence type="ECO:0000313" key="2">
    <source>
        <dbReference type="EMBL" id="GAH41529.1"/>
    </source>
</evidence>
<proteinExistence type="predicted"/>
<keyword evidence="1" id="KW-0472">Membrane</keyword>
<name>X1GIV8_9ZZZZ</name>
<gene>
    <name evidence="2" type="ORF">S03H2_18815</name>
</gene>
<dbReference type="EMBL" id="BARU01009784">
    <property type="protein sequence ID" value="GAH41529.1"/>
    <property type="molecule type" value="Genomic_DNA"/>
</dbReference>
<dbReference type="AlphaFoldDB" id="X1GIV8"/>
<keyword evidence="1" id="KW-0812">Transmembrane</keyword>
<comment type="caution">
    <text evidence="2">The sequence shown here is derived from an EMBL/GenBank/DDBJ whole genome shotgun (WGS) entry which is preliminary data.</text>
</comment>
<feature type="non-terminal residue" evidence="2">
    <location>
        <position position="1"/>
    </location>
</feature>
<keyword evidence="1" id="KW-1133">Transmembrane helix</keyword>
<organism evidence="2">
    <name type="scientific">marine sediment metagenome</name>
    <dbReference type="NCBI Taxonomy" id="412755"/>
    <lineage>
        <taxon>unclassified sequences</taxon>
        <taxon>metagenomes</taxon>
        <taxon>ecological metagenomes</taxon>
    </lineage>
</organism>
<protein>
    <submittedName>
        <fullName evidence="2">Uncharacterized protein</fullName>
    </submittedName>
</protein>